<protein>
    <recommendedName>
        <fullName evidence="3">Sce7725 family protein</fullName>
    </recommendedName>
</protein>
<accession>A0AAC8ZGS4</accession>
<dbReference type="NCBIfam" id="NF033831">
    <property type="entry name" value="sce7725_fam"/>
    <property type="match status" value="1"/>
</dbReference>
<organism evidence="1 2">
    <name type="scientific">Levilactobacillus koreensis</name>
    <dbReference type="NCBI Taxonomy" id="637971"/>
    <lineage>
        <taxon>Bacteria</taxon>
        <taxon>Bacillati</taxon>
        <taxon>Bacillota</taxon>
        <taxon>Bacilli</taxon>
        <taxon>Lactobacillales</taxon>
        <taxon>Lactobacillaceae</taxon>
        <taxon>Levilactobacillus</taxon>
    </lineage>
</organism>
<dbReference type="AlphaFoldDB" id="A0AAC8ZGS4"/>
<dbReference type="KEGG" id="lko:ABN16_08785"/>
<dbReference type="InterPro" id="IPR047727">
    <property type="entry name" value="Sce7725-like"/>
</dbReference>
<dbReference type="RefSeq" id="WP_048735022.1">
    <property type="nucleotide sequence ID" value="NZ_CP012033.1"/>
</dbReference>
<evidence type="ECO:0000313" key="1">
    <source>
        <dbReference type="EMBL" id="AKP65085.1"/>
    </source>
</evidence>
<keyword evidence="2" id="KW-1185">Reference proteome</keyword>
<dbReference type="EMBL" id="CP012033">
    <property type="protein sequence ID" value="AKP65085.1"/>
    <property type="molecule type" value="Genomic_DNA"/>
</dbReference>
<evidence type="ECO:0000313" key="2">
    <source>
        <dbReference type="Proteomes" id="UP000036000"/>
    </source>
</evidence>
<evidence type="ECO:0008006" key="3">
    <source>
        <dbReference type="Google" id="ProtNLM"/>
    </source>
</evidence>
<sequence length="305" mass="34860">MIYFPYFRGRQYDLLALKNIAQQHILPRNIIPIIEPVRDIRALPQTVAAFVEHDQPLVVIANPTVSDYALTQQKLYDWRPYAENPNLIVGHILTPTTIPGDLHATPTQQTLLVARQYDELVAAKHAEWLDDPTYLLVPPEARIRQLLTRPTGSLFDHAWIPEHDRSYADIEDGFFSEDWQTATWDGYTSVSDYTIGGAHYSEHGYPSRAVTLHLTYFAGDQLRIHRFVSDDRDDYRHPKEKFFQAVAKLAAWLPAQPAAVQTPAALALADYHVTQHFPGLGVVKRLSLEHHLQTMAGYFKEHYPC</sequence>
<gene>
    <name evidence="1" type="ORF">ABN16_08785</name>
</gene>
<reference evidence="1 2" key="1">
    <citation type="submission" date="2015-07" db="EMBL/GenBank/DDBJ databases">
        <title>Lactobacillus korensis/26-25/ whole genome sequencing.</title>
        <authorList>
            <person name="Kim M.K."/>
            <person name="Im W.-T."/>
            <person name="Srinivasan S."/>
            <person name="Lee J.-J."/>
        </authorList>
    </citation>
    <scope>NUCLEOTIDE SEQUENCE [LARGE SCALE GENOMIC DNA]</scope>
    <source>
        <strain evidence="1 2">26-25</strain>
    </source>
</reference>
<name>A0AAC8ZGS4_9LACO</name>
<dbReference type="Proteomes" id="UP000036000">
    <property type="component" value="Chromosome"/>
</dbReference>
<proteinExistence type="predicted"/>